<dbReference type="PANTHER" id="PTHR30537:SF5">
    <property type="entry name" value="HTH-TYPE TRANSCRIPTIONAL ACTIVATOR TTDR-RELATED"/>
    <property type="match status" value="1"/>
</dbReference>
<dbReference type="InterPro" id="IPR005119">
    <property type="entry name" value="LysR_subst-bd"/>
</dbReference>
<evidence type="ECO:0000256" key="2">
    <source>
        <dbReference type="ARBA" id="ARBA00023015"/>
    </source>
</evidence>
<reference evidence="6" key="1">
    <citation type="submission" date="2022-06" db="EMBL/GenBank/DDBJ databases">
        <title>Physiological and biochemical characterization and genomic elucidation of a strain of the genus Ensifer adhaerens M8 that combines arsenic oxidation and chromium reduction.</title>
        <authorList>
            <person name="Li X."/>
            <person name="Yu c."/>
        </authorList>
    </citation>
    <scope>NUCLEOTIDE SEQUENCE</scope>
    <source>
        <strain evidence="6">M8</strain>
    </source>
</reference>
<evidence type="ECO:0000313" key="6">
    <source>
        <dbReference type="EMBL" id="USJ22020.1"/>
    </source>
</evidence>
<evidence type="ECO:0000256" key="3">
    <source>
        <dbReference type="ARBA" id="ARBA00023125"/>
    </source>
</evidence>
<dbReference type="GO" id="GO:0003700">
    <property type="term" value="F:DNA-binding transcription factor activity"/>
    <property type="evidence" value="ECO:0007669"/>
    <property type="project" value="InterPro"/>
</dbReference>
<dbReference type="GO" id="GO:0043565">
    <property type="term" value="F:sequence-specific DNA binding"/>
    <property type="evidence" value="ECO:0007669"/>
    <property type="project" value="TreeGrafter"/>
</dbReference>
<dbReference type="Gene3D" id="3.40.190.10">
    <property type="entry name" value="Periplasmic binding protein-like II"/>
    <property type="match status" value="2"/>
</dbReference>
<dbReference type="InterPro" id="IPR000847">
    <property type="entry name" value="LysR_HTH_N"/>
</dbReference>
<dbReference type="PANTHER" id="PTHR30537">
    <property type="entry name" value="HTH-TYPE TRANSCRIPTIONAL REGULATOR"/>
    <property type="match status" value="1"/>
</dbReference>
<keyword evidence="2" id="KW-0805">Transcription regulation</keyword>
<keyword evidence="3" id="KW-0238">DNA-binding</keyword>
<dbReference type="GO" id="GO:0006351">
    <property type="term" value="P:DNA-templated transcription"/>
    <property type="evidence" value="ECO:0007669"/>
    <property type="project" value="TreeGrafter"/>
</dbReference>
<dbReference type="RefSeq" id="WP_110818695.1">
    <property type="nucleotide sequence ID" value="NZ_CP098807.1"/>
</dbReference>
<dbReference type="OrthoDB" id="9807765at2"/>
<feature type="domain" description="HTH lysR-type" evidence="5">
    <location>
        <begin position="10"/>
        <end position="62"/>
    </location>
</feature>
<dbReference type="EMBL" id="CP098807">
    <property type="protein sequence ID" value="USJ22020.1"/>
    <property type="molecule type" value="Genomic_DNA"/>
</dbReference>
<dbReference type="PROSITE" id="PS50931">
    <property type="entry name" value="HTH_LYSR"/>
    <property type="match status" value="1"/>
</dbReference>
<dbReference type="SUPFAM" id="SSF53850">
    <property type="entry name" value="Periplasmic binding protein-like II"/>
    <property type="match status" value="1"/>
</dbReference>
<evidence type="ECO:0000256" key="1">
    <source>
        <dbReference type="ARBA" id="ARBA00009437"/>
    </source>
</evidence>
<dbReference type="AlphaFoldDB" id="A0A9Q8Y4G8"/>
<dbReference type="InterPro" id="IPR036390">
    <property type="entry name" value="WH_DNA-bd_sf"/>
</dbReference>
<evidence type="ECO:0000313" key="7">
    <source>
        <dbReference type="Proteomes" id="UP001055460"/>
    </source>
</evidence>
<dbReference type="Pfam" id="PF03466">
    <property type="entry name" value="LysR_substrate"/>
    <property type="match status" value="1"/>
</dbReference>
<dbReference type="SUPFAM" id="SSF46785">
    <property type="entry name" value="Winged helix' DNA-binding domain"/>
    <property type="match status" value="1"/>
</dbReference>
<organism evidence="6 7">
    <name type="scientific">Ensifer adhaerens</name>
    <name type="common">Sinorhizobium morelense</name>
    <dbReference type="NCBI Taxonomy" id="106592"/>
    <lineage>
        <taxon>Bacteria</taxon>
        <taxon>Pseudomonadati</taxon>
        <taxon>Pseudomonadota</taxon>
        <taxon>Alphaproteobacteria</taxon>
        <taxon>Hyphomicrobiales</taxon>
        <taxon>Rhizobiaceae</taxon>
        <taxon>Sinorhizobium/Ensifer group</taxon>
        <taxon>Ensifer</taxon>
    </lineage>
</organism>
<dbReference type="InterPro" id="IPR036388">
    <property type="entry name" value="WH-like_DNA-bd_sf"/>
</dbReference>
<comment type="similarity">
    <text evidence="1">Belongs to the LysR transcriptional regulatory family.</text>
</comment>
<protein>
    <submittedName>
        <fullName evidence="6">LysR substrate-binding domain-containing protein</fullName>
    </submittedName>
</protein>
<dbReference type="Proteomes" id="UP001055460">
    <property type="component" value="Chromosome"/>
</dbReference>
<evidence type="ECO:0000256" key="4">
    <source>
        <dbReference type="ARBA" id="ARBA00023163"/>
    </source>
</evidence>
<name>A0A9Q8Y4G8_ENSAD</name>
<accession>A0A9Q8Y4G8</accession>
<dbReference type="Pfam" id="PF00126">
    <property type="entry name" value="HTH_1"/>
    <property type="match status" value="1"/>
</dbReference>
<gene>
    <name evidence="6" type="ORF">NE863_11915</name>
</gene>
<proteinExistence type="inferred from homology"/>
<sequence>MKALHFLPYIRAFEAVARIGSVRQAADELGLSPGAVSLQLRRLSETTGLTLLEKSGRNIRLTAAGREFAQTVSHAIGNLAAAVEDGTDRRLESHQRKLTVGLPPALAIAWMAGLLVQFAGARGVTDLSMRNCIRASDVVWDDVDLAVVYDNPPFDGLWWQAVSDVKLRTVCSPLLFPRLEGPLRERKLRDVTLLHEDDGREWTRWSAASRISLEGSRSVRVQSVAIAVASALQGQGIALVSDVLTRSYLYEGRLIQPFPTAIPASAGYYLLCPTEKAEEPLIQAFANQIAAHLRGERSGDKQAQ</sequence>
<keyword evidence="4" id="KW-0804">Transcription</keyword>
<evidence type="ECO:0000259" key="5">
    <source>
        <dbReference type="PROSITE" id="PS50931"/>
    </source>
</evidence>
<dbReference type="Gene3D" id="1.10.10.10">
    <property type="entry name" value="Winged helix-like DNA-binding domain superfamily/Winged helix DNA-binding domain"/>
    <property type="match status" value="1"/>
</dbReference>
<dbReference type="InterPro" id="IPR058163">
    <property type="entry name" value="LysR-type_TF_proteobact-type"/>
</dbReference>